<dbReference type="GO" id="GO:0005737">
    <property type="term" value="C:cytoplasm"/>
    <property type="evidence" value="ECO:0007669"/>
    <property type="project" value="InterPro"/>
</dbReference>
<dbReference type="RefSeq" id="WP_117580995.1">
    <property type="nucleotide sequence ID" value="NZ_QUSL01000007.1"/>
</dbReference>
<reference evidence="4 5" key="1">
    <citation type="submission" date="2018-08" db="EMBL/GenBank/DDBJ databases">
        <title>A genome reference for cultivated species of the human gut microbiota.</title>
        <authorList>
            <person name="Zou Y."/>
            <person name="Xue W."/>
            <person name="Luo G."/>
        </authorList>
    </citation>
    <scope>NUCLEOTIDE SEQUENCE [LARGE SCALE GENOMIC DNA]</scope>
    <source>
        <strain evidence="4 5">OM06-4</strain>
    </source>
</reference>
<evidence type="ECO:0000256" key="1">
    <source>
        <dbReference type="ARBA" id="ARBA00023125"/>
    </source>
</evidence>
<keyword evidence="2" id="KW-0597">Phosphoprotein</keyword>
<dbReference type="InterPro" id="IPR001789">
    <property type="entry name" value="Sig_transdc_resp-reg_receiver"/>
</dbReference>
<dbReference type="Pfam" id="PF00072">
    <property type="entry name" value="Response_reg"/>
    <property type="match status" value="1"/>
</dbReference>
<sequence length="253" mass="28792">MNNKAGIVILTENYLLKEELVNKIRSNDHYEIIATFNDGGICEDYLATHTCDLLVIDLILTNIDGAGVIGNIRSNNPKALKHVICISDFTNSLVFEMLEGLAVDYCLKKPVDLNYFMEIIDRILKIRLKHNLGIDDYHQTVLKKEIHDTFMKVGMPRHLKGYNYLVTAIVLVCGNINLLGEITKELYPRIARTYGTTASRVEQSIRHVLKCTWESGCQDELEQLFGFRAKRKTCNSEFISTIVDELLSKYKGS</sequence>
<dbReference type="PROSITE" id="PS50110">
    <property type="entry name" value="RESPONSE_REGULATORY"/>
    <property type="match status" value="1"/>
</dbReference>
<organism evidence="4 5">
    <name type="scientific">Thomasclavelia ramosa</name>
    <dbReference type="NCBI Taxonomy" id="1547"/>
    <lineage>
        <taxon>Bacteria</taxon>
        <taxon>Bacillati</taxon>
        <taxon>Bacillota</taxon>
        <taxon>Erysipelotrichia</taxon>
        <taxon>Erysipelotrichales</taxon>
        <taxon>Coprobacillaceae</taxon>
        <taxon>Thomasclavelia</taxon>
    </lineage>
</organism>
<evidence type="ECO:0000313" key="5">
    <source>
        <dbReference type="Proteomes" id="UP000261032"/>
    </source>
</evidence>
<protein>
    <submittedName>
        <fullName evidence="4">Response regulator</fullName>
    </submittedName>
</protein>
<dbReference type="SUPFAM" id="SSF46894">
    <property type="entry name" value="C-terminal effector domain of the bipartite response regulators"/>
    <property type="match status" value="1"/>
</dbReference>
<keyword evidence="1" id="KW-0238">DNA-binding</keyword>
<feature type="modified residue" description="4-aspartylphosphate" evidence="2">
    <location>
        <position position="57"/>
    </location>
</feature>
<dbReference type="EMBL" id="QUSL01000007">
    <property type="protein sequence ID" value="RGD86209.1"/>
    <property type="molecule type" value="Genomic_DNA"/>
</dbReference>
<dbReference type="InterPro" id="IPR011006">
    <property type="entry name" value="CheY-like_superfamily"/>
</dbReference>
<dbReference type="Proteomes" id="UP000261032">
    <property type="component" value="Unassembled WGS sequence"/>
</dbReference>
<dbReference type="Gene3D" id="1.10.10.10">
    <property type="entry name" value="Winged helix-like DNA-binding domain superfamily/Winged helix DNA-binding domain"/>
    <property type="match status" value="1"/>
</dbReference>
<dbReference type="GO" id="GO:0005509">
    <property type="term" value="F:calcium ion binding"/>
    <property type="evidence" value="ECO:0007669"/>
    <property type="project" value="InterPro"/>
</dbReference>
<dbReference type="InterPro" id="IPR014879">
    <property type="entry name" value="Spo0A_C"/>
</dbReference>
<dbReference type="SUPFAM" id="SSF52172">
    <property type="entry name" value="CheY-like"/>
    <property type="match status" value="1"/>
</dbReference>
<comment type="caution">
    <text evidence="4">The sequence shown here is derived from an EMBL/GenBank/DDBJ whole genome shotgun (WGS) entry which is preliminary data.</text>
</comment>
<dbReference type="GO" id="GO:0003700">
    <property type="term" value="F:DNA-binding transcription factor activity"/>
    <property type="evidence" value="ECO:0007669"/>
    <property type="project" value="InterPro"/>
</dbReference>
<dbReference type="GO" id="GO:0003677">
    <property type="term" value="F:DNA binding"/>
    <property type="evidence" value="ECO:0007669"/>
    <property type="project" value="UniProtKB-KW"/>
</dbReference>
<evidence type="ECO:0000256" key="2">
    <source>
        <dbReference type="PROSITE-ProRule" id="PRU00169"/>
    </source>
</evidence>
<evidence type="ECO:0000313" key="4">
    <source>
        <dbReference type="EMBL" id="RGD86209.1"/>
    </source>
</evidence>
<gene>
    <name evidence="4" type="ORF">DXB93_06180</name>
</gene>
<proteinExistence type="predicted"/>
<dbReference type="InterPro" id="IPR036388">
    <property type="entry name" value="WH-like_DNA-bd_sf"/>
</dbReference>
<dbReference type="AlphaFoldDB" id="A0A3E3EEJ7"/>
<feature type="domain" description="Response regulatory" evidence="3">
    <location>
        <begin position="7"/>
        <end position="124"/>
    </location>
</feature>
<dbReference type="Gene3D" id="3.40.50.2300">
    <property type="match status" value="1"/>
</dbReference>
<dbReference type="InterPro" id="IPR016032">
    <property type="entry name" value="Sig_transdc_resp-reg_C-effctor"/>
</dbReference>
<name>A0A3E3EEJ7_9FIRM</name>
<dbReference type="GO" id="GO:0042173">
    <property type="term" value="P:regulation of sporulation resulting in formation of a cellular spore"/>
    <property type="evidence" value="ECO:0007669"/>
    <property type="project" value="InterPro"/>
</dbReference>
<dbReference type="Pfam" id="PF08769">
    <property type="entry name" value="Spo0A_C"/>
    <property type="match status" value="1"/>
</dbReference>
<dbReference type="GO" id="GO:0000160">
    <property type="term" value="P:phosphorelay signal transduction system"/>
    <property type="evidence" value="ECO:0007669"/>
    <property type="project" value="InterPro"/>
</dbReference>
<accession>A0A3E3EEJ7</accession>
<evidence type="ECO:0000259" key="3">
    <source>
        <dbReference type="PROSITE" id="PS50110"/>
    </source>
</evidence>